<dbReference type="GO" id="GO:0022857">
    <property type="term" value="F:transmembrane transporter activity"/>
    <property type="evidence" value="ECO:0007669"/>
    <property type="project" value="InterPro"/>
</dbReference>
<feature type="transmembrane region" description="Helical" evidence="8">
    <location>
        <begin position="562"/>
        <end position="581"/>
    </location>
</feature>
<feature type="transmembrane region" description="Helical" evidence="8">
    <location>
        <begin position="168"/>
        <end position="190"/>
    </location>
</feature>
<feature type="transmembrane region" description="Helical" evidence="8">
    <location>
        <begin position="320"/>
        <end position="338"/>
    </location>
</feature>
<comment type="subcellular location">
    <subcellularLocation>
        <location evidence="1">Membrane</location>
        <topology evidence="1">Multi-pass membrane protein</topology>
    </subcellularLocation>
</comment>
<keyword evidence="10" id="KW-1185">Reference proteome</keyword>
<sequence length="597" mass="65281">MELVSKVRGAFRSSTTTSKEQSSTETQEGQQQQTPEQNDVAVNMEKNPAEDTMFSENAQAGVQKVEAAAMVWDKKHLIAAYAFIWLVYVVASLQEVVVRALTPFVTSTFGTHSLTATMNVVSSIIGGLAKLPLAKILDTWGRPQGLTVMLVLWVLGFVLMAACKNVTTYAAAQVFSVVGAQGVSYCLTVFISDTTSLRNRSLMLSFATSPYIFTTWSGGPISDAALSGAGWRWGLGVWAIVTPVVVLPLCGIFFWNQLKAKKMGLLEGSATIRDLSGASILKYCIDVDLLGIFILAAGMTLFLLPMNIYSMQEDGWRSPMIIAMIIVGGLLIIAFVLYERFLAPVTFIPYNLLVDRSVLFGGLMFTFLFFNSAVWGSYFSSMLLVVWNEGVTNTTYIINIYRTGSCFFAIVIGLFIRWTGRYKPFALYFLMPLMMLGVGLMIQFRQPDQSIGYVIMTQIFVAFAGGPLVICGEMSMMAPTDHQHIAVVIAVLDLFGSVGTALGSTVSAAIWTGTFKKALERHVPPTVNVEMVYSSLYSQLGYSPGTPERLGIAKAYGDAQRIMLITSVCVLTGGLASIVMWRNINLKTIKQTRGNVI</sequence>
<feature type="transmembrane region" description="Helical" evidence="8">
    <location>
        <begin position="145"/>
        <end position="162"/>
    </location>
</feature>
<dbReference type="EMBL" id="JAPDFR010000007">
    <property type="protein sequence ID" value="KAK0385293.1"/>
    <property type="molecule type" value="Genomic_DNA"/>
</dbReference>
<dbReference type="AlphaFoldDB" id="A0AA39L5V0"/>
<evidence type="ECO:0000313" key="10">
    <source>
        <dbReference type="Proteomes" id="UP001175261"/>
    </source>
</evidence>
<evidence type="ECO:0000256" key="8">
    <source>
        <dbReference type="SAM" id="Phobius"/>
    </source>
</evidence>
<organism evidence="9 10">
    <name type="scientific">Sarocladium strictum</name>
    <name type="common">Black bundle disease fungus</name>
    <name type="synonym">Acremonium strictum</name>
    <dbReference type="NCBI Taxonomy" id="5046"/>
    <lineage>
        <taxon>Eukaryota</taxon>
        <taxon>Fungi</taxon>
        <taxon>Dikarya</taxon>
        <taxon>Ascomycota</taxon>
        <taxon>Pezizomycotina</taxon>
        <taxon>Sordariomycetes</taxon>
        <taxon>Hypocreomycetidae</taxon>
        <taxon>Hypocreales</taxon>
        <taxon>Sarocladiaceae</taxon>
        <taxon>Sarocladium</taxon>
    </lineage>
</organism>
<feature type="region of interest" description="Disordered" evidence="7">
    <location>
        <begin position="1"/>
        <end position="39"/>
    </location>
</feature>
<protein>
    <submittedName>
        <fullName evidence="9">Uncharacterized protein</fullName>
    </submittedName>
</protein>
<feature type="transmembrane region" description="Helical" evidence="8">
    <location>
        <begin position="450"/>
        <end position="472"/>
    </location>
</feature>
<accession>A0AA39L5V0</accession>
<dbReference type="PANTHER" id="PTHR23501:SF3">
    <property type="entry name" value="MAJOR FACILITATOR SUPERFAMILY (MFS) PROFILE DOMAIN-CONTAINING PROTEIN"/>
    <property type="match status" value="1"/>
</dbReference>
<evidence type="ECO:0000313" key="9">
    <source>
        <dbReference type="EMBL" id="KAK0385293.1"/>
    </source>
</evidence>
<evidence type="ECO:0000256" key="2">
    <source>
        <dbReference type="ARBA" id="ARBA00008335"/>
    </source>
</evidence>
<comment type="similarity">
    <text evidence="2">Belongs to the major facilitator superfamily.</text>
</comment>
<comment type="caution">
    <text evidence="9">The sequence shown here is derived from an EMBL/GenBank/DDBJ whole genome shotgun (WGS) entry which is preliminary data.</text>
</comment>
<dbReference type="InterPro" id="IPR011701">
    <property type="entry name" value="MFS"/>
</dbReference>
<keyword evidence="4 8" id="KW-0812">Transmembrane</keyword>
<dbReference type="InterPro" id="IPR036259">
    <property type="entry name" value="MFS_trans_sf"/>
</dbReference>
<dbReference type="Gene3D" id="1.20.1250.20">
    <property type="entry name" value="MFS general substrate transporter like domains"/>
    <property type="match status" value="1"/>
</dbReference>
<dbReference type="SUPFAM" id="SSF103473">
    <property type="entry name" value="MFS general substrate transporter"/>
    <property type="match status" value="2"/>
</dbReference>
<dbReference type="PANTHER" id="PTHR23501">
    <property type="entry name" value="MAJOR FACILITATOR SUPERFAMILY"/>
    <property type="match status" value="1"/>
</dbReference>
<dbReference type="Proteomes" id="UP001175261">
    <property type="component" value="Unassembled WGS sequence"/>
</dbReference>
<feature type="transmembrane region" description="Helical" evidence="8">
    <location>
        <begin position="425"/>
        <end position="444"/>
    </location>
</feature>
<evidence type="ECO:0000256" key="5">
    <source>
        <dbReference type="ARBA" id="ARBA00022989"/>
    </source>
</evidence>
<evidence type="ECO:0000256" key="6">
    <source>
        <dbReference type="ARBA" id="ARBA00023136"/>
    </source>
</evidence>
<evidence type="ECO:0000256" key="7">
    <source>
        <dbReference type="SAM" id="MobiDB-lite"/>
    </source>
</evidence>
<proteinExistence type="inferred from homology"/>
<feature type="transmembrane region" description="Helical" evidence="8">
    <location>
        <begin position="289"/>
        <end position="308"/>
    </location>
</feature>
<keyword evidence="6 8" id="KW-0472">Membrane</keyword>
<evidence type="ECO:0000256" key="1">
    <source>
        <dbReference type="ARBA" id="ARBA00004141"/>
    </source>
</evidence>
<feature type="compositionally biased region" description="Low complexity" evidence="7">
    <location>
        <begin position="13"/>
        <end position="37"/>
    </location>
</feature>
<keyword evidence="5 8" id="KW-1133">Transmembrane helix</keyword>
<dbReference type="GO" id="GO:0005886">
    <property type="term" value="C:plasma membrane"/>
    <property type="evidence" value="ECO:0007669"/>
    <property type="project" value="TreeGrafter"/>
</dbReference>
<feature type="transmembrane region" description="Helical" evidence="8">
    <location>
        <begin position="358"/>
        <end position="378"/>
    </location>
</feature>
<dbReference type="FunFam" id="1.20.1250.20:FF:000284">
    <property type="entry name" value="Siderophore iron transporter mirB"/>
    <property type="match status" value="1"/>
</dbReference>
<name>A0AA39L5V0_SARSR</name>
<feature type="transmembrane region" description="Helical" evidence="8">
    <location>
        <begin position="484"/>
        <end position="511"/>
    </location>
</feature>
<keyword evidence="3" id="KW-0813">Transport</keyword>
<evidence type="ECO:0000256" key="4">
    <source>
        <dbReference type="ARBA" id="ARBA00022692"/>
    </source>
</evidence>
<dbReference type="Pfam" id="PF07690">
    <property type="entry name" value="MFS_1"/>
    <property type="match status" value="1"/>
</dbReference>
<gene>
    <name evidence="9" type="ORF">NLU13_7769</name>
</gene>
<reference evidence="9" key="1">
    <citation type="submission" date="2022-10" db="EMBL/GenBank/DDBJ databases">
        <title>Determination and structural analysis of whole genome sequence of Sarocladium strictum F4-1.</title>
        <authorList>
            <person name="Hu L."/>
            <person name="Jiang Y."/>
        </authorList>
    </citation>
    <scope>NUCLEOTIDE SEQUENCE</scope>
    <source>
        <strain evidence="9">F4-1</strain>
    </source>
</reference>
<evidence type="ECO:0000256" key="3">
    <source>
        <dbReference type="ARBA" id="ARBA00022448"/>
    </source>
</evidence>
<feature type="transmembrane region" description="Helical" evidence="8">
    <location>
        <begin position="233"/>
        <end position="255"/>
    </location>
</feature>
<feature type="transmembrane region" description="Helical" evidence="8">
    <location>
        <begin position="398"/>
        <end position="418"/>
    </location>
</feature>
<feature type="transmembrane region" description="Helical" evidence="8">
    <location>
        <begin position="77"/>
        <end position="94"/>
    </location>
</feature>